<dbReference type="GO" id="GO:0006040">
    <property type="term" value="P:amino sugar metabolic process"/>
    <property type="evidence" value="ECO:0007669"/>
    <property type="project" value="InterPro"/>
</dbReference>
<sequence length="434" mass="44178">MGPDWAKTSPRGLRHTGSSTKPLRMGTHGFRVIGLISGTSVDGIDVAAGDLHAEDGTVVLTPLGELDVPYPEPLREALLAALPPNPCTAGELTRLDTGVGQAFADAARRGAEELAGGRGDLVASLGQTVFHWVEDGQVLGTLQLGQPAWIAERTGLPVCADLRARDVAAGGHGAPLASTLDQLWLRGLAEDTGRPVAALNLGGIANITVVAAGEPATAYDTGPANALLDLAAHRVTGRRSDVDGRLALAGSVRPDLLDRLLADPYFAAAPPKSTGKEHFNAPYLDTATGGLDPIDPADLLATLTELTAVTVADQCRRHGVSTVIASGGGVANPAVMTALARNLGGSTVLKTSDELGLPGAGKEAYLTALLGWLTWCGAPGTVPSATGARGPRLLGALVPGAGPLILPAPLGGTVTRLRVAEKAGQTVGEIHARC</sequence>
<organism evidence="3 4">
    <name type="scientific">Amycolatopsis vastitatis</name>
    <dbReference type="NCBI Taxonomy" id="1905142"/>
    <lineage>
        <taxon>Bacteria</taxon>
        <taxon>Bacillati</taxon>
        <taxon>Actinomycetota</taxon>
        <taxon>Actinomycetes</taxon>
        <taxon>Pseudonocardiales</taxon>
        <taxon>Pseudonocardiaceae</taxon>
        <taxon>Amycolatopsis</taxon>
    </lineage>
</organism>
<dbReference type="PANTHER" id="PTHR30605">
    <property type="entry name" value="ANHYDRO-N-ACETYLMURAMIC ACID KINASE"/>
    <property type="match status" value="1"/>
</dbReference>
<comment type="caution">
    <text evidence="3">The sequence shown here is derived from an EMBL/GenBank/DDBJ whole genome shotgun (WGS) entry which is preliminary data.</text>
</comment>
<evidence type="ECO:0000256" key="2">
    <source>
        <dbReference type="SAM" id="MobiDB-lite"/>
    </source>
</evidence>
<dbReference type="GO" id="GO:0016773">
    <property type="term" value="F:phosphotransferase activity, alcohol group as acceptor"/>
    <property type="evidence" value="ECO:0007669"/>
    <property type="project" value="UniProtKB-UniRule"/>
</dbReference>
<dbReference type="Gene3D" id="3.30.420.40">
    <property type="match status" value="2"/>
</dbReference>
<keyword evidence="1" id="KW-0547">Nucleotide-binding</keyword>
<comment type="pathway">
    <text evidence="1">Amino-sugar metabolism; 1,6-anhydro-N-acetylmuramate degradation.</text>
</comment>
<evidence type="ECO:0000256" key="1">
    <source>
        <dbReference type="HAMAP-Rule" id="MF_01270"/>
    </source>
</evidence>
<dbReference type="EC" id="2.7.1.170" evidence="1"/>
<evidence type="ECO:0000313" key="3">
    <source>
        <dbReference type="EMBL" id="OXM59212.1"/>
    </source>
</evidence>
<dbReference type="EMBL" id="NMUL01000090">
    <property type="protein sequence ID" value="OXM59212.1"/>
    <property type="molecule type" value="Genomic_DNA"/>
</dbReference>
<gene>
    <name evidence="1" type="primary">anmK</name>
    <name evidence="3" type="ORF">CF165_48835</name>
</gene>
<keyword evidence="1" id="KW-0808">Transferase</keyword>
<dbReference type="Proteomes" id="UP000215199">
    <property type="component" value="Unassembled WGS sequence"/>
</dbReference>
<evidence type="ECO:0000313" key="4">
    <source>
        <dbReference type="Proteomes" id="UP000215199"/>
    </source>
</evidence>
<dbReference type="PANTHER" id="PTHR30605:SF0">
    <property type="entry name" value="ANHYDRO-N-ACETYLMURAMIC ACID KINASE"/>
    <property type="match status" value="1"/>
</dbReference>
<comment type="function">
    <text evidence="1">Catalyzes the specific phosphorylation of 1,6-anhydro-N-acetylmuramic acid (anhMurNAc) with the simultaneous cleavage of the 1,6-anhydro ring, generating MurNAc-6-P. Is required for the utilization of anhMurNAc either imported from the medium or derived from its own cell wall murein, and thus plays a role in cell wall recycling.</text>
</comment>
<dbReference type="SUPFAM" id="SSF53067">
    <property type="entry name" value="Actin-like ATPase domain"/>
    <property type="match status" value="1"/>
</dbReference>
<dbReference type="GO" id="GO:0016301">
    <property type="term" value="F:kinase activity"/>
    <property type="evidence" value="ECO:0007669"/>
    <property type="project" value="UniProtKB-KW"/>
</dbReference>
<dbReference type="OrthoDB" id="9763949at2"/>
<dbReference type="HAMAP" id="MF_01270">
    <property type="entry name" value="AnhMurNAc_kinase"/>
    <property type="match status" value="1"/>
</dbReference>
<comment type="catalytic activity">
    <reaction evidence="1">
        <text>1,6-anhydro-N-acetyl-beta-muramate + ATP + H2O = N-acetyl-D-muramate 6-phosphate + ADP + H(+)</text>
        <dbReference type="Rhea" id="RHEA:24952"/>
        <dbReference type="ChEBI" id="CHEBI:15377"/>
        <dbReference type="ChEBI" id="CHEBI:15378"/>
        <dbReference type="ChEBI" id="CHEBI:30616"/>
        <dbReference type="ChEBI" id="CHEBI:58690"/>
        <dbReference type="ChEBI" id="CHEBI:58722"/>
        <dbReference type="ChEBI" id="CHEBI:456216"/>
        <dbReference type="EC" id="2.7.1.170"/>
    </reaction>
</comment>
<proteinExistence type="inferred from homology"/>
<keyword evidence="1" id="KW-0067">ATP-binding</keyword>
<dbReference type="Pfam" id="PF03702">
    <property type="entry name" value="AnmK"/>
    <property type="match status" value="1"/>
</dbReference>
<comment type="similarity">
    <text evidence="1">Belongs to the anhydro-N-acetylmuramic acid kinase family.</text>
</comment>
<dbReference type="GO" id="GO:0005524">
    <property type="term" value="F:ATP binding"/>
    <property type="evidence" value="ECO:0007669"/>
    <property type="project" value="UniProtKB-UniRule"/>
</dbReference>
<dbReference type="InterPro" id="IPR005338">
    <property type="entry name" value="Anhydro_N_Ac-Mur_kinase"/>
</dbReference>
<dbReference type="GO" id="GO:0009254">
    <property type="term" value="P:peptidoglycan turnover"/>
    <property type="evidence" value="ECO:0007669"/>
    <property type="project" value="UniProtKB-UniRule"/>
</dbReference>
<dbReference type="UniPathway" id="UPA00544"/>
<dbReference type="InterPro" id="IPR043129">
    <property type="entry name" value="ATPase_NBD"/>
</dbReference>
<keyword evidence="4" id="KW-1185">Reference proteome</keyword>
<reference evidence="4" key="1">
    <citation type="submission" date="2017-07" db="EMBL/GenBank/DDBJ databases">
        <title>Comparative genome mining reveals phylogenetic distribution patterns of secondary metabolites in Amycolatopsis.</title>
        <authorList>
            <person name="Adamek M."/>
            <person name="Alanjary M."/>
            <person name="Sales-Ortells H."/>
            <person name="Goodfellow M."/>
            <person name="Bull A.T."/>
            <person name="Kalinowski J."/>
            <person name="Ziemert N."/>
        </authorList>
    </citation>
    <scope>NUCLEOTIDE SEQUENCE [LARGE SCALE GENOMIC DNA]</scope>
    <source>
        <strain evidence="4">H5</strain>
    </source>
</reference>
<protein>
    <recommendedName>
        <fullName evidence="1">Anhydro-N-acetylmuramic acid kinase</fullName>
        <ecNumber evidence="1">2.7.1.170</ecNumber>
    </recommendedName>
    <alternativeName>
        <fullName evidence="1">AnhMurNAc kinase</fullName>
    </alternativeName>
</protein>
<comment type="pathway">
    <text evidence="1">Cell wall biogenesis; peptidoglycan recycling.</text>
</comment>
<dbReference type="NCBIfam" id="NF007146">
    <property type="entry name" value="PRK09585.2-6"/>
    <property type="match status" value="1"/>
</dbReference>
<keyword evidence="1" id="KW-0119">Carbohydrate metabolism</keyword>
<name>A0A229SJW4_9PSEU</name>
<feature type="binding site" evidence="1">
    <location>
        <begin position="38"/>
        <end position="45"/>
    </location>
    <ligand>
        <name>ATP</name>
        <dbReference type="ChEBI" id="CHEBI:30616"/>
    </ligand>
</feature>
<keyword evidence="1 3" id="KW-0418">Kinase</keyword>
<dbReference type="AlphaFoldDB" id="A0A229SJW4"/>
<dbReference type="GO" id="GO:0097175">
    <property type="term" value="P:1,6-anhydro-N-acetyl-beta-muramic acid catabolic process"/>
    <property type="evidence" value="ECO:0007669"/>
    <property type="project" value="UniProtKB-UniRule"/>
</dbReference>
<accession>A0A229SJW4</accession>
<dbReference type="UniPathway" id="UPA00343"/>
<feature type="region of interest" description="Disordered" evidence="2">
    <location>
        <begin position="1"/>
        <end position="23"/>
    </location>
</feature>